<name>A0A0F9TLI7_9ZZZZ</name>
<sequence>MNKILKKFTIVTIIALVFNTAYAQNAYSPVPEEGIVNFVTSNTEIEPSKAKGTPYLNEDFVHGEVIVDDKVKEVGKMRYNAYRNEVEILDNISKDSYYSLLKRAYIKVEIDGKNYSIYTYVDSNESIKTSYFTDLNKGALKLLFKPEALLKQARSPSTSYEKYVPPTYVWNSSYYMLDETNANAENHAVKVRLTKKSILDFTGAQKEEMKLYVKENKLNLRQEADVVIFLNYYNSL</sequence>
<evidence type="ECO:0000313" key="1">
    <source>
        <dbReference type="EMBL" id="KKN80144.1"/>
    </source>
</evidence>
<organism evidence="1">
    <name type="scientific">marine sediment metagenome</name>
    <dbReference type="NCBI Taxonomy" id="412755"/>
    <lineage>
        <taxon>unclassified sequences</taxon>
        <taxon>metagenomes</taxon>
        <taxon>ecological metagenomes</taxon>
    </lineage>
</organism>
<protein>
    <submittedName>
        <fullName evidence="1">Uncharacterized protein</fullName>
    </submittedName>
</protein>
<proteinExistence type="predicted"/>
<accession>A0A0F9TLI7</accession>
<dbReference type="AlphaFoldDB" id="A0A0F9TLI7"/>
<gene>
    <name evidence="1" type="ORF">LCGC14_0333370</name>
</gene>
<reference evidence="1" key="1">
    <citation type="journal article" date="2015" name="Nature">
        <title>Complex archaea that bridge the gap between prokaryotes and eukaryotes.</title>
        <authorList>
            <person name="Spang A."/>
            <person name="Saw J.H."/>
            <person name="Jorgensen S.L."/>
            <person name="Zaremba-Niedzwiedzka K."/>
            <person name="Martijn J."/>
            <person name="Lind A.E."/>
            <person name="van Eijk R."/>
            <person name="Schleper C."/>
            <person name="Guy L."/>
            <person name="Ettema T.J."/>
        </authorList>
    </citation>
    <scope>NUCLEOTIDE SEQUENCE</scope>
</reference>
<dbReference type="EMBL" id="LAZR01000236">
    <property type="protein sequence ID" value="KKN80144.1"/>
    <property type="molecule type" value="Genomic_DNA"/>
</dbReference>
<comment type="caution">
    <text evidence="1">The sequence shown here is derived from an EMBL/GenBank/DDBJ whole genome shotgun (WGS) entry which is preliminary data.</text>
</comment>